<keyword evidence="1" id="KW-1133">Transmembrane helix</keyword>
<feature type="transmembrane region" description="Helical" evidence="1">
    <location>
        <begin position="6"/>
        <end position="24"/>
    </location>
</feature>
<sequence>MLELISMVAGLIVCIMIPIEVGKIRKGWVRDKFKGDRPKFLAAYRKQLKMLAWLGLVFAVLGLGLAAVEERHGEAIVKVVGAVIWLAVSAISFFSLRTLENVPDTEPVVK</sequence>
<evidence type="ECO:0000313" key="2">
    <source>
        <dbReference type="EMBL" id="GEP60942.1"/>
    </source>
</evidence>
<feature type="transmembrane region" description="Helical" evidence="1">
    <location>
        <begin position="50"/>
        <end position="69"/>
    </location>
</feature>
<dbReference type="AlphaFoldDB" id="A0A512NPU2"/>
<evidence type="ECO:0000256" key="1">
    <source>
        <dbReference type="SAM" id="Phobius"/>
    </source>
</evidence>
<comment type="caution">
    <text evidence="2">The sequence shown here is derived from an EMBL/GenBank/DDBJ whole genome shotgun (WGS) entry which is preliminary data.</text>
</comment>
<keyword evidence="1" id="KW-0472">Membrane</keyword>
<dbReference type="OrthoDB" id="7376224at2"/>
<feature type="transmembrane region" description="Helical" evidence="1">
    <location>
        <begin position="75"/>
        <end position="96"/>
    </location>
</feature>
<gene>
    <name evidence="2" type="ORF">RSO01_81080</name>
</gene>
<keyword evidence="3" id="KW-1185">Reference proteome</keyword>
<name>A0A512NPU2_9HYPH</name>
<proteinExistence type="predicted"/>
<accession>A0A512NPU2</accession>
<dbReference type="RefSeq" id="WP_147156268.1">
    <property type="nucleotide sequence ID" value="NZ_BKAJ01000190.1"/>
</dbReference>
<protein>
    <submittedName>
        <fullName evidence="2">Uncharacterized protein</fullName>
    </submittedName>
</protein>
<evidence type="ECO:0000313" key="3">
    <source>
        <dbReference type="Proteomes" id="UP000321058"/>
    </source>
</evidence>
<dbReference type="Proteomes" id="UP000321058">
    <property type="component" value="Unassembled WGS sequence"/>
</dbReference>
<keyword evidence="1" id="KW-0812">Transmembrane</keyword>
<dbReference type="EMBL" id="BKAJ01000190">
    <property type="protein sequence ID" value="GEP60942.1"/>
    <property type="molecule type" value="Genomic_DNA"/>
</dbReference>
<organism evidence="2 3">
    <name type="scientific">Reyranella soli</name>
    <dbReference type="NCBI Taxonomy" id="1230389"/>
    <lineage>
        <taxon>Bacteria</taxon>
        <taxon>Pseudomonadati</taxon>
        <taxon>Pseudomonadota</taxon>
        <taxon>Alphaproteobacteria</taxon>
        <taxon>Hyphomicrobiales</taxon>
        <taxon>Reyranellaceae</taxon>
        <taxon>Reyranella</taxon>
    </lineage>
</organism>
<reference evidence="2 3" key="1">
    <citation type="submission" date="2019-07" db="EMBL/GenBank/DDBJ databases">
        <title>Whole genome shotgun sequence of Reyranella soli NBRC 108950.</title>
        <authorList>
            <person name="Hosoyama A."/>
            <person name="Uohara A."/>
            <person name="Ohji S."/>
            <person name="Ichikawa N."/>
        </authorList>
    </citation>
    <scope>NUCLEOTIDE SEQUENCE [LARGE SCALE GENOMIC DNA]</scope>
    <source>
        <strain evidence="2 3">NBRC 108950</strain>
    </source>
</reference>